<keyword evidence="6" id="KW-1133">Transmembrane helix</keyword>
<dbReference type="EC" id="3.1.4.52" evidence="2"/>
<feature type="domain" description="GGDEF" evidence="10">
    <location>
        <begin position="523"/>
        <end position="661"/>
    </location>
</feature>
<dbReference type="InterPro" id="IPR035919">
    <property type="entry name" value="EAL_sf"/>
</dbReference>
<keyword evidence="5" id="KW-0175">Coiled coil</keyword>
<evidence type="ECO:0000259" key="10">
    <source>
        <dbReference type="PROSITE" id="PS50887"/>
    </source>
</evidence>
<dbReference type="InterPro" id="IPR035965">
    <property type="entry name" value="PAS-like_dom_sf"/>
</dbReference>
<comment type="catalytic activity">
    <reaction evidence="4">
        <text>3',3'-c-di-GMP + H2O = 5'-phosphoguanylyl(3'-&gt;5')guanosine + H(+)</text>
        <dbReference type="Rhea" id="RHEA:24902"/>
        <dbReference type="ChEBI" id="CHEBI:15377"/>
        <dbReference type="ChEBI" id="CHEBI:15378"/>
        <dbReference type="ChEBI" id="CHEBI:58754"/>
        <dbReference type="ChEBI" id="CHEBI:58805"/>
        <dbReference type="EC" id="3.1.4.52"/>
    </reaction>
    <physiologicalReaction direction="left-to-right" evidence="4">
        <dbReference type="Rhea" id="RHEA:24903"/>
    </physiologicalReaction>
</comment>
<dbReference type="Pfam" id="PF08447">
    <property type="entry name" value="PAS_3"/>
    <property type="match status" value="1"/>
</dbReference>
<dbReference type="PROSITE" id="PS50112">
    <property type="entry name" value="PAS"/>
    <property type="match status" value="1"/>
</dbReference>
<dbReference type="HOGENOM" id="CLU_000445_70_44_6"/>
<dbReference type="SUPFAM" id="SSF55073">
    <property type="entry name" value="Nucleotide cyclase"/>
    <property type="match status" value="1"/>
</dbReference>
<dbReference type="Pfam" id="PF00563">
    <property type="entry name" value="EAL"/>
    <property type="match status" value="1"/>
</dbReference>
<dbReference type="SMART" id="SM00267">
    <property type="entry name" value="GGDEF"/>
    <property type="match status" value="1"/>
</dbReference>
<dbReference type="KEGG" id="hhc:M911_08470"/>
<evidence type="ECO:0000259" key="9">
    <source>
        <dbReference type="PROSITE" id="PS50883"/>
    </source>
</evidence>
<dbReference type="PATRIC" id="fig|1354791.3.peg.2149"/>
<dbReference type="CDD" id="cd12914">
    <property type="entry name" value="PDC1_DGC_like"/>
    <property type="match status" value="1"/>
</dbReference>
<accession>W8KQC1</accession>
<feature type="domain" description="PAC" evidence="8">
    <location>
        <begin position="439"/>
        <end position="491"/>
    </location>
</feature>
<evidence type="ECO:0000256" key="3">
    <source>
        <dbReference type="ARBA" id="ARBA00022636"/>
    </source>
</evidence>
<keyword evidence="12" id="KW-1185">Reference proteome</keyword>
<dbReference type="AlphaFoldDB" id="W8KQC1"/>
<feature type="domain" description="PAS" evidence="7">
    <location>
        <begin position="365"/>
        <end position="435"/>
    </location>
</feature>
<dbReference type="FunFam" id="3.20.20.450:FF:000001">
    <property type="entry name" value="Cyclic di-GMP phosphodiesterase yahA"/>
    <property type="match status" value="1"/>
</dbReference>
<feature type="coiled-coil region" evidence="5">
    <location>
        <begin position="341"/>
        <end position="375"/>
    </location>
</feature>
<dbReference type="FunFam" id="3.30.70.270:FF:000001">
    <property type="entry name" value="Diguanylate cyclase domain protein"/>
    <property type="match status" value="1"/>
</dbReference>
<feature type="transmembrane region" description="Helical" evidence="6">
    <location>
        <begin position="20"/>
        <end position="38"/>
    </location>
</feature>
<dbReference type="PANTHER" id="PTHR44757">
    <property type="entry name" value="DIGUANYLATE CYCLASE DGCP"/>
    <property type="match status" value="1"/>
</dbReference>
<dbReference type="SMART" id="SM00052">
    <property type="entry name" value="EAL"/>
    <property type="match status" value="1"/>
</dbReference>
<dbReference type="NCBIfam" id="TIGR00254">
    <property type="entry name" value="GGDEF"/>
    <property type="match status" value="1"/>
</dbReference>
<dbReference type="InterPro" id="IPR029787">
    <property type="entry name" value="Nucleotide_cyclase"/>
</dbReference>
<evidence type="ECO:0000256" key="2">
    <source>
        <dbReference type="ARBA" id="ARBA00012282"/>
    </source>
</evidence>
<dbReference type="GO" id="GO:0071111">
    <property type="term" value="F:cyclic-guanylate-specific phosphodiesterase activity"/>
    <property type="evidence" value="ECO:0007669"/>
    <property type="project" value="UniProtKB-EC"/>
</dbReference>
<comment type="cofactor">
    <cofactor evidence="1">
        <name>Mg(2+)</name>
        <dbReference type="ChEBI" id="CHEBI:18420"/>
    </cofactor>
</comment>
<proteinExistence type="predicted"/>
<dbReference type="GO" id="GO:0071732">
    <property type="term" value="P:cellular response to nitric oxide"/>
    <property type="evidence" value="ECO:0007669"/>
    <property type="project" value="UniProtKB-ARBA"/>
</dbReference>
<evidence type="ECO:0000256" key="6">
    <source>
        <dbReference type="SAM" id="Phobius"/>
    </source>
</evidence>
<name>W8KQC1_9GAMM</name>
<dbReference type="EMBL" id="CP007268">
    <property type="protein sequence ID" value="AHK79182.1"/>
    <property type="molecule type" value="Genomic_DNA"/>
</dbReference>
<gene>
    <name evidence="11" type="ORF">M911_08470</name>
</gene>
<evidence type="ECO:0000313" key="12">
    <source>
        <dbReference type="Proteomes" id="UP000019442"/>
    </source>
</evidence>
<dbReference type="InterPro" id="IPR043128">
    <property type="entry name" value="Rev_trsase/Diguanyl_cyclase"/>
</dbReference>
<reference evidence="11 12" key="1">
    <citation type="journal article" date="2014" name="J Genomics">
        <title>Draft Genome Sequence of the Extremely Halophilic Phototrophic Purple Sulfur Bacterium Halorhodospira halochloris.</title>
        <authorList>
            <person name="Singh K.S."/>
            <person name="Kirksey J."/>
            <person name="Hoff W.D."/>
            <person name="Deole R."/>
        </authorList>
    </citation>
    <scope>NUCLEOTIDE SEQUENCE [LARGE SCALE GENOMIC DNA]</scope>
    <source>
        <strain evidence="11 12">A</strain>
    </source>
</reference>
<keyword evidence="6" id="KW-0472">Membrane</keyword>
<dbReference type="SMART" id="SM00091">
    <property type="entry name" value="PAS"/>
    <property type="match status" value="1"/>
</dbReference>
<dbReference type="Pfam" id="PF00990">
    <property type="entry name" value="GGDEF"/>
    <property type="match status" value="1"/>
</dbReference>
<reference evidence="12" key="2">
    <citation type="submission" date="2014-02" db="EMBL/GenBank/DDBJ databases">
        <title>Draft Genome Sequence of extremely halophilic bacteria Halorhodospira halochloris.</title>
        <authorList>
            <person name="Singh K.S."/>
        </authorList>
    </citation>
    <scope>NUCLEOTIDE SEQUENCE [LARGE SCALE GENOMIC DNA]</scope>
    <source>
        <strain evidence="12">A</strain>
    </source>
</reference>
<dbReference type="InterPro" id="IPR000014">
    <property type="entry name" value="PAS"/>
</dbReference>
<dbReference type="Gene3D" id="3.20.20.450">
    <property type="entry name" value="EAL domain"/>
    <property type="match status" value="1"/>
</dbReference>
<dbReference type="PROSITE" id="PS50887">
    <property type="entry name" value="GGDEF"/>
    <property type="match status" value="1"/>
</dbReference>
<feature type="transmembrane region" description="Helical" evidence="6">
    <location>
        <begin position="303"/>
        <end position="325"/>
    </location>
</feature>
<dbReference type="RefSeq" id="WP_025281625.1">
    <property type="nucleotide sequence ID" value="NZ_CP007268.1"/>
</dbReference>
<dbReference type="CDD" id="cd12915">
    <property type="entry name" value="PDC2_DGC_like"/>
    <property type="match status" value="1"/>
</dbReference>
<dbReference type="Gene3D" id="3.30.450.20">
    <property type="entry name" value="PAS domain"/>
    <property type="match status" value="3"/>
</dbReference>
<dbReference type="InterPro" id="IPR000160">
    <property type="entry name" value="GGDEF_dom"/>
</dbReference>
<dbReference type="Gene3D" id="3.30.70.270">
    <property type="match status" value="1"/>
</dbReference>
<dbReference type="CDD" id="cd00130">
    <property type="entry name" value="PAS"/>
    <property type="match status" value="1"/>
</dbReference>
<evidence type="ECO:0000259" key="8">
    <source>
        <dbReference type="PROSITE" id="PS50113"/>
    </source>
</evidence>
<dbReference type="OrthoDB" id="7053140at2"/>
<protein>
    <recommendedName>
        <fullName evidence="2">cyclic-guanylate-specific phosphodiesterase</fullName>
        <ecNumber evidence="2">3.1.4.52</ecNumber>
    </recommendedName>
</protein>
<evidence type="ECO:0000256" key="5">
    <source>
        <dbReference type="SAM" id="Coils"/>
    </source>
</evidence>
<dbReference type="InterPro" id="IPR001633">
    <property type="entry name" value="EAL_dom"/>
</dbReference>
<dbReference type="InterPro" id="IPR013655">
    <property type="entry name" value="PAS_fold_3"/>
</dbReference>
<dbReference type="PROSITE" id="PS50883">
    <property type="entry name" value="EAL"/>
    <property type="match status" value="1"/>
</dbReference>
<dbReference type="InterPro" id="IPR001610">
    <property type="entry name" value="PAC"/>
</dbReference>
<dbReference type="Proteomes" id="UP000019442">
    <property type="component" value="Chromosome"/>
</dbReference>
<dbReference type="SMART" id="SM00086">
    <property type="entry name" value="PAC"/>
    <property type="match status" value="1"/>
</dbReference>
<keyword evidence="3" id="KW-0973">c-di-GMP</keyword>
<organism evidence="11 12">
    <name type="scientific">Ectothiorhodospira haloalkaliphila</name>
    <dbReference type="NCBI Taxonomy" id="421628"/>
    <lineage>
        <taxon>Bacteria</taxon>
        <taxon>Pseudomonadati</taxon>
        <taxon>Pseudomonadota</taxon>
        <taxon>Gammaproteobacteria</taxon>
        <taxon>Chromatiales</taxon>
        <taxon>Ectothiorhodospiraceae</taxon>
        <taxon>Ectothiorhodospira</taxon>
    </lineage>
</organism>
<dbReference type="NCBIfam" id="TIGR00229">
    <property type="entry name" value="sensory_box"/>
    <property type="match status" value="1"/>
</dbReference>
<dbReference type="PROSITE" id="PS50113">
    <property type="entry name" value="PAC"/>
    <property type="match status" value="1"/>
</dbReference>
<dbReference type="InterPro" id="IPR052155">
    <property type="entry name" value="Biofilm_reg_signaling"/>
</dbReference>
<dbReference type="PANTHER" id="PTHR44757:SF2">
    <property type="entry name" value="BIOFILM ARCHITECTURE MAINTENANCE PROTEIN MBAA"/>
    <property type="match status" value="1"/>
</dbReference>
<evidence type="ECO:0000256" key="1">
    <source>
        <dbReference type="ARBA" id="ARBA00001946"/>
    </source>
</evidence>
<sequence length="936" mass="104623">MNQGPSPSNGLPPRISLKAWAAYLGLCLVLALAITWDLTTSREKEMAAAQQRTHATSILVSEWLYAAFETSGALLRSMAGEIRPESLASEDNDPEAHARTNQWLDRHLQLLPHAHAIALFDREGVMTHTSRAARGVGHDISDQAHFQALRDDPSLERQVSQAFFSSEANGFLVAHAQALRDANGRFAGLLGVRLDLGFFDHWLERTELTRGSSLTILDHEGRLLARRPRDTVPDFDAQLGQPVEAGALRPLLHQATDTVHFSIVSPVDGVHRSYTAQLVRDLPFLVVVGEAKQTLMAAWWQKLWTLGIAWLTVAGLGLLVLRGYLSTVRYDTQLHHSHRSLKQANQALSEEIAARKRTETDLRRSEEKYRFLVENSYDILYLFSPDGHIEFVSPSWKTLMGHDPQSVVGRHFSEFVHPEDLPICHQAFSHVMRHGHHAQDIEYRVRHQDGSWRWHNSSALPSRDETGQIVGFQGIARDITARKQAEDEIKTLAFFDPLTQLPNRRLLAQHLQEAVQHCHQGHHHGALLFIDLDNFKILNDTLGHDQGDLLLMQAARRISGCVHESDTVARLGGDEFVVMLRRLSHHPHEATQQAEIVADKILATLNHPYLLDGQEHHSTASVGITLFHRELMSADELMKRADLAMYQAKAAGRNTQRLFDPGMQASVTARAALEADLRRALAEGQFVLHYQALVDDDGTLTGAEALLRWQHPQRGLVPPGEFIALAEDTGLILPIGQWVLEAACAQLAEWARDPRLKHLKLAANVSARQFRHPEFVPGVLRALNTTGADPRRLKLEITESLLVEDVEDVISKMRQLRARGISFALDDFGTGYSSLSYLKQLPLDDVKIDQSFVRDVLTDPNDAAIARTIVALAGTLGLRVIAEGVETREHWEWLSRHGCHTHQGYYFGRPGPVVAMLESLPKRPAPMRRAHPSGPG</sequence>
<evidence type="ECO:0000256" key="4">
    <source>
        <dbReference type="ARBA" id="ARBA00051114"/>
    </source>
</evidence>
<dbReference type="FunFam" id="3.30.450.20:FF:000099">
    <property type="entry name" value="Sensory box sensor histidine kinase"/>
    <property type="match status" value="1"/>
</dbReference>
<evidence type="ECO:0000259" key="7">
    <source>
        <dbReference type="PROSITE" id="PS50112"/>
    </source>
</evidence>
<keyword evidence="6" id="KW-0812">Transmembrane</keyword>
<dbReference type="CDD" id="cd01949">
    <property type="entry name" value="GGDEF"/>
    <property type="match status" value="1"/>
</dbReference>
<feature type="domain" description="EAL" evidence="9">
    <location>
        <begin position="670"/>
        <end position="924"/>
    </location>
</feature>
<dbReference type="CDD" id="cd01948">
    <property type="entry name" value="EAL"/>
    <property type="match status" value="1"/>
</dbReference>
<evidence type="ECO:0000313" key="11">
    <source>
        <dbReference type="EMBL" id="AHK79182.1"/>
    </source>
</evidence>
<dbReference type="SUPFAM" id="SSF55785">
    <property type="entry name" value="PYP-like sensor domain (PAS domain)"/>
    <property type="match status" value="1"/>
</dbReference>
<dbReference type="InterPro" id="IPR000700">
    <property type="entry name" value="PAS-assoc_C"/>
</dbReference>
<dbReference type="SUPFAM" id="SSF141868">
    <property type="entry name" value="EAL domain-like"/>
    <property type="match status" value="1"/>
</dbReference>